<proteinExistence type="predicted"/>
<feature type="region of interest" description="Disordered" evidence="1">
    <location>
        <begin position="39"/>
        <end position="58"/>
    </location>
</feature>
<dbReference type="EMBL" id="VTPC01034716">
    <property type="protein sequence ID" value="KAF2891298.1"/>
    <property type="molecule type" value="Genomic_DNA"/>
</dbReference>
<feature type="non-terminal residue" evidence="2">
    <location>
        <position position="1"/>
    </location>
</feature>
<organism evidence="2 3">
    <name type="scientific">Ignelater luminosus</name>
    <name type="common">Cucubano</name>
    <name type="synonym">Pyrophorus luminosus</name>
    <dbReference type="NCBI Taxonomy" id="2038154"/>
    <lineage>
        <taxon>Eukaryota</taxon>
        <taxon>Metazoa</taxon>
        <taxon>Ecdysozoa</taxon>
        <taxon>Arthropoda</taxon>
        <taxon>Hexapoda</taxon>
        <taxon>Insecta</taxon>
        <taxon>Pterygota</taxon>
        <taxon>Neoptera</taxon>
        <taxon>Endopterygota</taxon>
        <taxon>Coleoptera</taxon>
        <taxon>Polyphaga</taxon>
        <taxon>Elateriformia</taxon>
        <taxon>Elateroidea</taxon>
        <taxon>Elateridae</taxon>
        <taxon>Agrypninae</taxon>
        <taxon>Pyrophorini</taxon>
        <taxon>Ignelater</taxon>
    </lineage>
</organism>
<protein>
    <submittedName>
        <fullName evidence="2">Uncharacterized protein</fullName>
    </submittedName>
</protein>
<evidence type="ECO:0000256" key="1">
    <source>
        <dbReference type="SAM" id="MobiDB-lite"/>
    </source>
</evidence>
<feature type="compositionally biased region" description="Polar residues" evidence="1">
    <location>
        <begin position="49"/>
        <end position="58"/>
    </location>
</feature>
<keyword evidence="3" id="KW-1185">Reference proteome</keyword>
<comment type="caution">
    <text evidence="2">The sequence shown here is derived from an EMBL/GenBank/DDBJ whole genome shotgun (WGS) entry which is preliminary data.</text>
</comment>
<sequence>KAIIEEWLVNQYITFEPDMVKAELLALLKQHALTENNRRVSERDEQECIETSSVPLRA</sequence>
<dbReference type="AlphaFoldDB" id="A0A8K0GAI2"/>
<evidence type="ECO:0000313" key="3">
    <source>
        <dbReference type="Proteomes" id="UP000801492"/>
    </source>
</evidence>
<accession>A0A8K0GAI2</accession>
<reference evidence="2" key="1">
    <citation type="submission" date="2019-08" db="EMBL/GenBank/DDBJ databases">
        <title>The genome of the North American firefly Photinus pyralis.</title>
        <authorList>
            <consortium name="Photinus pyralis genome working group"/>
            <person name="Fallon T.R."/>
            <person name="Sander Lower S.E."/>
            <person name="Weng J.-K."/>
        </authorList>
    </citation>
    <scope>NUCLEOTIDE SEQUENCE</scope>
    <source>
        <strain evidence="2">TRF0915ILg1</strain>
        <tissue evidence="2">Whole body</tissue>
    </source>
</reference>
<gene>
    <name evidence="2" type="ORF">ILUMI_14875</name>
</gene>
<name>A0A8K0GAI2_IGNLU</name>
<dbReference type="Proteomes" id="UP000801492">
    <property type="component" value="Unassembled WGS sequence"/>
</dbReference>
<dbReference type="OrthoDB" id="10595990at2759"/>
<evidence type="ECO:0000313" key="2">
    <source>
        <dbReference type="EMBL" id="KAF2891298.1"/>
    </source>
</evidence>